<dbReference type="Proteomes" id="UP000838756">
    <property type="component" value="Unassembled WGS sequence"/>
</dbReference>
<keyword evidence="2" id="KW-1185">Reference proteome</keyword>
<evidence type="ECO:0000313" key="2">
    <source>
        <dbReference type="Proteomes" id="UP000838756"/>
    </source>
</evidence>
<reference evidence="1" key="1">
    <citation type="submission" date="2022-03" db="EMBL/GenBank/DDBJ databases">
        <authorList>
            <person name="Lindestad O."/>
        </authorList>
    </citation>
    <scope>NUCLEOTIDE SEQUENCE</scope>
</reference>
<dbReference type="EMBL" id="CAKXAJ010025773">
    <property type="protein sequence ID" value="CAH2243804.1"/>
    <property type="molecule type" value="Genomic_DNA"/>
</dbReference>
<evidence type="ECO:0000313" key="1">
    <source>
        <dbReference type="EMBL" id="CAH2243804.1"/>
    </source>
</evidence>
<name>A0A8S4RYF6_9NEOP</name>
<sequence length="104" mass="11822">MKWPLFNPCFEEHVQLSTLVQLHQSSVESQNFKPLCPIKGNTCIIHLKNNLQVVQPLLSGPDIVQNDIRSTNSAQELTCSTEPYCLREKTPRLEMSSLADELKQ</sequence>
<dbReference type="AlphaFoldDB" id="A0A8S4RYF6"/>
<proteinExistence type="predicted"/>
<comment type="caution">
    <text evidence="1">The sequence shown here is derived from an EMBL/GenBank/DDBJ whole genome shotgun (WGS) entry which is preliminary data.</text>
</comment>
<accession>A0A8S4RYF6</accession>
<organism evidence="1 2">
    <name type="scientific">Pararge aegeria aegeria</name>
    <dbReference type="NCBI Taxonomy" id="348720"/>
    <lineage>
        <taxon>Eukaryota</taxon>
        <taxon>Metazoa</taxon>
        <taxon>Ecdysozoa</taxon>
        <taxon>Arthropoda</taxon>
        <taxon>Hexapoda</taxon>
        <taxon>Insecta</taxon>
        <taxon>Pterygota</taxon>
        <taxon>Neoptera</taxon>
        <taxon>Endopterygota</taxon>
        <taxon>Lepidoptera</taxon>
        <taxon>Glossata</taxon>
        <taxon>Ditrysia</taxon>
        <taxon>Papilionoidea</taxon>
        <taxon>Nymphalidae</taxon>
        <taxon>Satyrinae</taxon>
        <taxon>Satyrini</taxon>
        <taxon>Parargina</taxon>
        <taxon>Pararge</taxon>
    </lineage>
</organism>
<gene>
    <name evidence="1" type="primary">jg12716</name>
    <name evidence="1" type="ORF">PAEG_LOCUS19886</name>
</gene>
<protein>
    <submittedName>
        <fullName evidence="1">Jg12716 protein</fullName>
    </submittedName>
</protein>